<dbReference type="EMBL" id="VFOV01000001">
    <property type="protein sequence ID" value="TQL70419.1"/>
    <property type="molecule type" value="Genomic_DNA"/>
</dbReference>
<dbReference type="Gene3D" id="1.10.357.10">
    <property type="entry name" value="Tetracycline Repressor, domain 2"/>
    <property type="match status" value="1"/>
</dbReference>
<dbReference type="AlphaFoldDB" id="A0A543ACV8"/>
<dbReference type="PANTHER" id="PTHR30055:SF226">
    <property type="entry name" value="HTH-TYPE TRANSCRIPTIONAL REGULATOR PKSA"/>
    <property type="match status" value="1"/>
</dbReference>
<dbReference type="PROSITE" id="PS50977">
    <property type="entry name" value="HTH_TETR_2"/>
    <property type="match status" value="1"/>
</dbReference>
<keyword evidence="1 2" id="KW-0238">DNA-binding</keyword>
<evidence type="ECO:0000313" key="5">
    <source>
        <dbReference type="EMBL" id="TQL70419.1"/>
    </source>
</evidence>
<evidence type="ECO:0000313" key="6">
    <source>
        <dbReference type="Proteomes" id="UP000320209"/>
    </source>
</evidence>
<protein>
    <submittedName>
        <fullName evidence="5">TetR family transcriptional regulator</fullName>
    </submittedName>
</protein>
<evidence type="ECO:0000259" key="4">
    <source>
        <dbReference type="PROSITE" id="PS50977"/>
    </source>
</evidence>
<sequence>MYASGMKVATRRPRKQAERSATTRRALLDATIACLADLGYAGTTSVAVAERAGLSRGAQLHHFGTRDQLVVAAVEHLAQERMRRVRTEMSRIAPQGAQLQKLTTVTQEREAALGLLAEALSGPLYAASLELWVAARSDPGLRKELVPAEERVNAELAEICRTYISDDPIEVRLTLDLVLGRGVARLLTPHPDRQAELLTAWARLLNGSTRG</sequence>
<evidence type="ECO:0000256" key="1">
    <source>
        <dbReference type="ARBA" id="ARBA00023125"/>
    </source>
</evidence>
<dbReference type="GO" id="GO:0003700">
    <property type="term" value="F:DNA-binding transcription factor activity"/>
    <property type="evidence" value="ECO:0007669"/>
    <property type="project" value="TreeGrafter"/>
</dbReference>
<dbReference type="SUPFAM" id="SSF46689">
    <property type="entry name" value="Homeodomain-like"/>
    <property type="match status" value="1"/>
</dbReference>
<reference evidence="5 6" key="1">
    <citation type="submission" date="2019-06" db="EMBL/GenBank/DDBJ databases">
        <title>Sequencing the genomes of 1000 actinobacteria strains.</title>
        <authorList>
            <person name="Klenk H.-P."/>
        </authorList>
    </citation>
    <scope>NUCLEOTIDE SEQUENCE [LARGE SCALE GENOMIC DNA]</scope>
    <source>
        <strain evidence="5 6">DSM 25218</strain>
    </source>
</reference>
<dbReference type="Pfam" id="PF00440">
    <property type="entry name" value="TetR_N"/>
    <property type="match status" value="1"/>
</dbReference>
<organism evidence="5 6">
    <name type="scientific">Nocardioides albertanoniae</name>
    <dbReference type="NCBI Taxonomy" id="1175486"/>
    <lineage>
        <taxon>Bacteria</taxon>
        <taxon>Bacillati</taxon>
        <taxon>Actinomycetota</taxon>
        <taxon>Actinomycetes</taxon>
        <taxon>Propionibacteriales</taxon>
        <taxon>Nocardioidaceae</taxon>
        <taxon>Nocardioides</taxon>
    </lineage>
</organism>
<dbReference type="InterPro" id="IPR001647">
    <property type="entry name" value="HTH_TetR"/>
</dbReference>
<dbReference type="PANTHER" id="PTHR30055">
    <property type="entry name" value="HTH-TYPE TRANSCRIPTIONAL REGULATOR RUTR"/>
    <property type="match status" value="1"/>
</dbReference>
<keyword evidence="6" id="KW-1185">Reference proteome</keyword>
<dbReference type="InterPro" id="IPR050109">
    <property type="entry name" value="HTH-type_TetR-like_transc_reg"/>
</dbReference>
<comment type="caution">
    <text evidence="5">The sequence shown here is derived from an EMBL/GenBank/DDBJ whole genome shotgun (WGS) entry which is preliminary data.</text>
</comment>
<proteinExistence type="predicted"/>
<name>A0A543ACV8_9ACTN</name>
<evidence type="ECO:0000256" key="3">
    <source>
        <dbReference type="SAM" id="MobiDB-lite"/>
    </source>
</evidence>
<dbReference type="OrthoDB" id="9816296at2"/>
<gene>
    <name evidence="5" type="ORF">FB381_4352</name>
</gene>
<accession>A0A543ACV8</accession>
<feature type="region of interest" description="Disordered" evidence="3">
    <location>
        <begin position="1"/>
        <end position="22"/>
    </location>
</feature>
<dbReference type="GO" id="GO:0000976">
    <property type="term" value="F:transcription cis-regulatory region binding"/>
    <property type="evidence" value="ECO:0007669"/>
    <property type="project" value="TreeGrafter"/>
</dbReference>
<evidence type="ECO:0000256" key="2">
    <source>
        <dbReference type="PROSITE-ProRule" id="PRU00335"/>
    </source>
</evidence>
<dbReference type="Proteomes" id="UP000320209">
    <property type="component" value="Unassembled WGS sequence"/>
</dbReference>
<dbReference type="PRINTS" id="PR00455">
    <property type="entry name" value="HTHTETR"/>
</dbReference>
<feature type="DNA-binding region" description="H-T-H motif" evidence="2">
    <location>
        <begin position="44"/>
        <end position="63"/>
    </location>
</feature>
<feature type="domain" description="HTH tetR-type" evidence="4">
    <location>
        <begin position="21"/>
        <end position="81"/>
    </location>
</feature>
<dbReference type="InterPro" id="IPR009057">
    <property type="entry name" value="Homeodomain-like_sf"/>
</dbReference>